<dbReference type="OrthoDB" id="9806350at2"/>
<dbReference type="RefSeq" id="WP_092471824.1">
    <property type="nucleotide sequence ID" value="NZ_FOOX01000009.1"/>
</dbReference>
<dbReference type="InterPro" id="IPR013813">
    <property type="entry name" value="Endoribo_LPSP/chorism_mut-like"/>
</dbReference>
<dbReference type="SUPFAM" id="SSF55298">
    <property type="entry name" value="YjgF-like"/>
    <property type="match status" value="1"/>
</dbReference>
<name>A0A1I2UNM8_9FIRM</name>
<dbReference type="PANTHER" id="PTHR43760">
    <property type="entry name" value="ENDORIBONUCLEASE-RELATED"/>
    <property type="match status" value="1"/>
</dbReference>
<evidence type="ECO:0000313" key="3">
    <source>
        <dbReference type="Proteomes" id="UP000199337"/>
    </source>
</evidence>
<proteinExistence type="predicted"/>
<dbReference type="Pfam" id="PF14588">
    <property type="entry name" value="YjgF_endoribonc"/>
    <property type="match status" value="1"/>
</dbReference>
<dbReference type="EMBL" id="FOOX01000009">
    <property type="protein sequence ID" value="SFG76381.1"/>
    <property type="molecule type" value="Genomic_DNA"/>
</dbReference>
<evidence type="ECO:0000313" key="2">
    <source>
        <dbReference type="EMBL" id="SFG76381.1"/>
    </source>
</evidence>
<protein>
    <submittedName>
        <fullName evidence="2">Enamine deaminase RidA, house cleaning of reactive enamine intermediates, YjgF/YER057c/UK114 family</fullName>
    </submittedName>
</protein>
<sequence length="152" mass="15950">MKPSEKLESLQIKLPPAPRPVAAYVPGVLVDGWVYISGQLPMVEGELQYQGKVGLDITAEQGFAAARICALNCLAVAADLTGSIDRVERVVKVTGFVNSARGFTGQPSVINGASEFLGHVFGPAGAHARAAVGVNELPLNAAVEIEMVLKIR</sequence>
<reference evidence="3" key="1">
    <citation type="submission" date="2016-10" db="EMBL/GenBank/DDBJ databases">
        <authorList>
            <person name="Varghese N."/>
            <person name="Submissions S."/>
        </authorList>
    </citation>
    <scope>NUCLEOTIDE SEQUENCE [LARGE SCALE GENOMIC DNA]</scope>
    <source>
        <strain evidence="3">DSM 17038</strain>
    </source>
</reference>
<dbReference type="Proteomes" id="UP000199337">
    <property type="component" value="Unassembled WGS sequence"/>
</dbReference>
<evidence type="ECO:0000259" key="1">
    <source>
        <dbReference type="Pfam" id="PF14588"/>
    </source>
</evidence>
<dbReference type="InterPro" id="IPR035959">
    <property type="entry name" value="RutC-like_sf"/>
</dbReference>
<keyword evidence="3" id="KW-1185">Reference proteome</keyword>
<dbReference type="STRING" id="341036.SAMN05660649_02617"/>
<dbReference type="Gene3D" id="3.30.1330.40">
    <property type="entry name" value="RutC-like"/>
    <property type="match status" value="1"/>
</dbReference>
<dbReference type="PANTHER" id="PTHR43760:SF1">
    <property type="entry name" value="ENDORIBONUCLEASE L-PSP_CHORISMATE MUTASE-LIKE DOMAIN-CONTAINING PROTEIN"/>
    <property type="match status" value="1"/>
</dbReference>
<feature type="domain" description="Endoribonuclease L-PSP/chorismate mutase-like" evidence="1">
    <location>
        <begin position="12"/>
        <end position="143"/>
    </location>
</feature>
<gene>
    <name evidence="2" type="ORF">SAMN05660649_02617</name>
</gene>
<accession>A0A1I2UNM8</accession>
<dbReference type="AlphaFoldDB" id="A0A1I2UNM8"/>
<dbReference type="CDD" id="cd02199">
    <property type="entry name" value="YjgF_YER057c_UK114_like_1"/>
    <property type="match status" value="1"/>
</dbReference>
<organism evidence="2 3">
    <name type="scientific">Desulfotruncus arcticus DSM 17038</name>
    <dbReference type="NCBI Taxonomy" id="1121424"/>
    <lineage>
        <taxon>Bacteria</taxon>
        <taxon>Bacillati</taxon>
        <taxon>Bacillota</taxon>
        <taxon>Clostridia</taxon>
        <taxon>Eubacteriales</taxon>
        <taxon>Desulfallaceae</taxon>
        <taxon>Desulfotruncus</taxon>
    </lineage>
</organism>